<dbReference type="EMBL" id="LPUY01000054">
    <property type="protein sequence ID" value="KUP93346.1"/>
    <property type="molecule type" value="Genomic_DNA"/>
</dbReference>
<organism evidence="2 3">
    <name type="scientific">Tritonibacter horizontis</name>
    <dbReference type="NCBI Taxonomy" id="1768241"/>
    <lineage>
        <taxon>Bacteria</taxon>
        <taxon>Pseudomonadati</taxon>
        <taxon>Pseudomonadota</taxon>
        <taxon>Alphaproteobacteria</taxon>
        <taxon>Rhodobacterales</taxon>
        <taxon>Paracoccaceae</taxon>
        <taxon>Tritonibacter</taxon>
    </lineage>
</organism>
<protein>
    <submittedName>
        <fullName evidence="2">Uncharacterized protein</fullName>
    </submittedName>
</protein>
<proteinExistence type="predicted"/>
<dbReference type="AlphaFoldDB" id="A0A132BYS0"/>
<feature type="compositionally biased region" description="Polar residues" evidence="1">
    <location>
        <begin position="12"/>
        <end position="35"/>
    </location>
</feature>
<evidence type="ECO:0000313" key="3">
    <source>
        <dbReference type="Proteomes" id="UP000068382"/>
    </source>
</evidence>
<accession>A0A132BYS0</accession>
<comment type="caution">
    <text evidence="2">The sequence shown here is derived from an EMBL/GenBank/DDBJ whole genome shotgun (WGS) entry which is preliminary data.</text>
</comment>
<sequence>MGFGENPPLYNGGQSRYSVQNGQGISPLKSSQDRI</sequence>
<gene>
    <name evidence="2" type="ORF">TRIHO_18430</name>
</gene>
<name>A0A132BYS0_9RHOB</name>
<evidence type="ECO:0000256" key="1">
    <source>
        <dbReference type="SAM" id="MobiDB-lite"/>
    </source>
</evidence>
<dbReference type="Proteomes" id="UP000068382">
    <property type="component" value="Unassembled WGS sequence"/>
</dbReference>
<reference evidence="2 3" key="1">
    <citation type="submission" date="2015-12" db="EMBL/GenBank/DDBJ databases">
        <title>Genome sequence of the marine Rhodobacteraceae strain O3.65, Candidatus Tritonibacter horizontis.</title>
        <authorList>
            <person name="Poehlein A."/>
            <person name="Giebel H.A."/>
            <person name="Voget S."/>
            <person name="Brinkhoff T."/>
        </authorList>
    </citation>
    <scope>NUCLEOTIDE SEQUENCE [LARGE SCALE GENOMIC DNA]</scope>
    <source>
        <strain evidence="2 3">O3.65</strain>
    </source>
</reference>
<feature type="region of interest" description="Disordered" evidence="1">
    <location>
        <begin position="1"/>
        <end position="35"/>
    </location>
</feature>
<evidence type="ECO:0000313" key="2">
    <source>
        <dbReference type="EMBL" id="KUP93346.1"/>
    </source>
</evidence>
<keyword evidence="3" id="KW-1185">Reference proteome</keyword>